<reference evidence="1" key="1">
    <citation type="submission" date="2022-05" db="EMBL/GenBank/DDBJ databases">
        <title>Novel bacterial taxa in a minimal lignocellulolytic consortium and its capacity to transform plastics disclosed by genome-resolved metagenomics.</title>
        <authorList>
            <person name="Rodriguez C.A.D."/>
            <person name="Diaz-Garcia L."/>
            <person name="Herrera K."/>
            <person name="Tarazona N.A."/>
            <person name="Sproer C."/>
            <person name="Overmann J."/>
            <person name="Jimenez D.J."/>
        </authorList>
    </citation>
    <scope>NUCLEOTIDE SEQUENCE</scope>
    <source>
        <strain evidence="1">MAG5</strain>
    </source>
</reference>
<accession>A0A9J6ZG02</accession>
<dbReference type="EMBL" id="CP097899">
    <property type="protein sequence ID" value="URN94967.1"/>
    <property type="molecule type" value="Genomic_DNA"/>
</dbReference>
<proteinExistence type="predicted"/>
<protein>
    <submittedName>
        <fullName evidence="1">VanW family protein</fullName>
    </submittedName>
</protein>
<dbReference type="InterPro" id="IPR007391">
    <property type="entry name" value="Vancomycin_resist_VanW"/>
</dbReference>
<evidence type="ECO:0000313" key="1">
    <source>
        <dbReference type="EMBL" id="URN94967.1"/>
    </source>
</evidence>
<evidence type="ECO:0000313" key="2">
    <source>
        <dbReference type="Proteomes" id="UP001056756"/>
    </source>
</evidence>
<gene>
    <name evidence="1" type="ORF">NAG76_01525</name>
</gene>
<dbReference type="KEGG" id="plig:NAG76_01525"/>
<sequence length="271" mass="32124">MKHISMEKKKTLLILRPLPKIKRYFQWYMNSGNYAKLYNESLLDVSLFEHRTLLKKSFLPNIFQHDLNTEHNLELALKSINGIIIEPGQIFSFWKLIGAPSRGRGYKKSYGLQDDKMTHTIGGGLNQVSSFIYWMALHTPLSIIERHRHPYDLFPDKARSRPFGIGATCIYNTEDLQLKNDTPYRFQIHLQLTEKELLGQIRSDEQLPYRYEIYEREHLIKQTSKGFYIRHNVIFRKMFDEEGFTLSDEFITENNARMMYRPLLSPKKNRA</sequence>
<dbReference type="Pfam" id="PF04294">
    <property type="entry name" value="VanW"/>
    <property type="match status" value="1"/>
</dbReference>
<dbReference type="PANTHER" id="PTHR35788">
    <property type="entry name" value="EXPORTED PROTEIN-RELATED"/>
    <property type="match status" value="1"/>
</dbReference>
<name>A0A9J6ZG02_9BACL</name>
<dbReference type="Proteomes" id="UP001056756">
    <property type="component" value="Chromosome"/>
</dbReference>
<dbReference type="PANTHER" id="PTHR35788:SF1">
    <property type="entry name" value="EXPORTED PROTEIN"/>
    <property type="match status" value="1"/>
</dbReference>
<dbReference type="AlphaFoldDB" id="A0A9J6ZG02"/>
<dbReference type="InterPro" id="IPR052913">
    <property type="entry name" value="Glycopeptide_resist_protein"/>
</dbReference>
<organism evidence="1 2">
    <name type="scientific">Candidatus Pristimantibacillus lignocellulolyticus</name>
    <dbReference type="NCBI Taxonomy" id="2994561"/>
    <lineage>
        <taxon>Bacteria</taxon>
        <taxon>Bacillati</taxon>
        <taxon>Bacillota</taxon>
        <taxon>Bacilli</taxon>
        <taxon>Bacillales</taxon>
        <taxon>Paenibacillaceae</taxon>
        <taxon>Candidatus Pristimantibacillus</taxon>
    </lineage>
</organism>